<feature type="region of interest" description="Disordered" evidence="1">
    <location>
        <begin position="192"/>
        <end position="223"/>
    </location>
</feature>
<feature type="compositionally biased region" description="Polar residues" evidence="1">
    <location>
        <begin position="1"/>
        <end position="17"/>
    </location>
</feature>
<dbReference type="EMBL" id="JQFK01000043">
    <property type="protein sequence ID" value="KGK37122.1"/>
    <property type="molecule type" value="Genomic_DNA"/>
</dbReference>
<evidence type="ECO:0000313" key="3">
    <source>
        <dbReference type="Proteomes" id="UP000029867"/>
    </source>
</evidence>
<reference evidence="3" key="1">
    <citation type="journal article" date="2014" name="Microb. Cell Fact.">
        <title>Exploiting Issatchenkia orientalis SD108 for succinic acid production.</title>
        <authorList>
            <person name="Xiao H."/>
            <person name="Shao Z."/>
            <person name="Jiang Y."/>
            <person name="Dole S."/>
            <person name="Zhao H."/>
        </authorList>
    </citation>
    <scope>NUCLEOTIDE SEQUENCE [LARGE SCALE GENOMIC DNA]</scope>
    <source>
        <strain evidence="3">SD108</strain>
    </source>
</reference>
<evidence type="ECO:0000313" key="2">
    <source>
        <dbReference type="EMBL" id="KGK37122.1"/>
    </source>
</evidence>
<feature type="compositionally biased region" description="Basic residues" evidence="1">
    <location>
        <begin position="203"/>
        <end position="223"/>
    </location>
</feature>
<protein>
    <submittedName>
        <fullName evidence="2">Uncharacterized protein</fullName>
    </submittedName>
</protein>
<sequence>MFYSFSFFSNKTSSQSRNSEKELPTVVDFNTLDSLNGETTSTNGEPLAKRKGILGSLLQWPFAVSAESTTANEAMTCPKIVDTTNKVIAMKQISGAEVPPCGENENEPGCDDFIDIEVRKLSYAEVAALDSNLVVPTQKKRQQTLDEVVTLGLENEIEDTSNHLETMDDFEGCDRLEDDVFDSTLMDSMSAEDQWDDYVANKTSKKTTRKKKLNKRSKHMHLQ</sequence>
<organism evidence="2 3">
    <name type="scientific">Pichia kudriavzevii</name>
    <name type="common">Yeast</name>
    <name type="synonym">Issatchenkia orientalis</name>
    <dbReference type="NCBI Taxonomy" id="4909"/>
    <lineage>
        <taxon>Eukaryota</taxon>
        <taxon>Fungi</taxon>
        <taxon>Dikarya</taxon>
        <taxon>Ascomycota</taxon>
        <taxon>Saccharomycotina</taxon>
        <taxon>Pichiomycetes</taxon>
        <taxon>Pichiales</taxon>
        <taxon>Pichiaceae</taxon>
        <taxon>Pichia</taxon>
    </lineage>
</organism>
<accession>A0A099NYX7</accession>
<dbReference type="HOGENOM" id="CLU_1240294_0_0_1"/>
<feature type="region of interest" description="Disordered" evidence="1">
    <location>
        <begin position="1"/>
        <end position="22"/>
    </location>
</feature>
<comment type="caution">
    <text evidence="2">The sequence shown here is derived from an EMBL/GenBank/DDBJ whole genome shotgun (WGS) entry which is preliminary data.</text>
</comment>
<proteinExistence type="predicted"/>
<name>A0A099NYX7_PICKU</name>
<evidence type="ECO:0000256" key="1">
    <source>
        <dbReference type="SAM" id="MobiDB-lite"/>
    </source>
</evidence>
<dbReference type="AlphaFoldDB" id="A0A099NYX7"/>
<gene>
    <name evidence="2" type="ORF">JL09_g3696</name>
</gene>
<dbReference type="VEuPathDB" id="FungiDB:C5L36_0A09675"/>
<dbReference type="Proteomes" id="UP000029867">
    <property type="component" value="Unassembled WGS sequence"/>
</dbReference>